<comment type="caution">
    <text evidence="1">The sequence shown here is derived from an EMBL/GenBank/DDBJ whole genome shotgun (WGS) entry which is preliminary data.</text>
</comment>
<keyword evidence="1" id="KW-0808">Transferase</keyword>
<dbReference type="Proteomes" id="UP001597557">
    <property type="component" value="Unassembled WGS sequence"/>
</dbReference>
<evidence type="ECO:0000313" key="1">
    <source>
        <dbReference type="EMBL" id="MFD2871908.1"/>
    </source>
</evidence>
<reference evidence="2" key="1">
    <citation type="journal article" date="2019" name="Int. J. Syst. Evol. Microbiol.">
        <title>The Global Catalogue of Microorganisms (GCM) 10K type strain sequencing project: providing services to taxonomists for standard genome sequencing and annotation.</title>
        <authorList>
            <consortium name="The Broad Institute Genomics Platform"/>
            <consortium name="The Broad Institute Genome Sequencing Center for Infectious Disease"/>
            <person name="Wu L."/>
            <person name="Ma J."/>
        </authorList>
    </citation>
    <scope>NUCLEOTIDE SEQUENCE [LARGE SCALE GENOMIC DNA]</scope>
    <source>
        <strain evidence="2">KCTC 22437</strain>
    </source>
</reference>
<protein>
    <submittedName>
        <fullName evidence="1">Reverse transcriptase domain-containing protein</fullName>
    </submittedName>
</protein>
<keyword evidence="1" id="KW-0695">RNA-directed DNA polymerase</keyword>
<dbReference type="GO" id="GO:0003964">
    <property type="term" value="F:RNA-directed DNA polymerase activity"/>
    <property type="evidence" value="ECO:0007669"/>
    <property type="project" value="UniProtKB-KW"/>
</dbReference>
<evidence type="ECO:0000313" key="2">
    <source>
        <dbReference type="Proteomes" id="UP001597557"/>
    </source>
</evidence>
<sequence>MFTLEQITNAYIKLKSYIYYDNTDILLRRQLVEFETNRTKDVTPIFGGGPASLYNLKKKKAQTVSDIINFKLERITEEINQYHENPEFWNHWLSKIEVSVYPKKITEPKAEKNFITNKRVNADYLVERETAFIKAPIEIHLLSSLWILMEGIKLDASLGDCTYGNRLLLNKDKSAVVQGSGLFKPYFKQYQKWRDESVQTAKNQLDKGKDVLFLNLDIRDYFHSVRISSSKLYNGNRRRHLEELKNLQELFLKIHQKYTGLICDVYKTPYDFSAEMSEGKNTEIKEVILPIGLLSSYVLANDYLRDFDKRITEKIKPAYYGRYVDDILIVINDPNPDYSNQESLADLKFSFKKYKNKTTTVRNESISFEEKDMTILEKFVLENFYPVITLVDTPSYAISDDAKKEKVDKSFKLNGYPKLYCQSDKTLLYLFDHLESDLVIDKLKKELDARTSEFRDFPTEKENQETFEESAYHLLYDGTEGKIRTLKDYKENRFGLTIYLANRIFSALRHDSASAGEEVDQVLKFFRGINCVSFYRLWERILTYFLVNNAADAYVRFYLHCAEQIQKIRPKEEKDYAVNESLHTTMVDFLDCAHELAISLNPKFIDETSAAAKNFEFQINKIGAEAFAYFSTNFEPTRSDSFWVQRFRESNMIRHSYVIHPLLNFTTEAKKGWVKLTSLALDFTKYNLDPELVKNSPRPIKFWECSLAKAYENIGKAKKSFSKEHEHVTTLLNIDDGLNLDVKKDGKSFYLDDAFELYKQINGNHSAEYILEDPSLRDKFYVRKANRLTYDDITPIWGQEIGVSSTAKNMLSRPIIAFANTQVQEKDIADSIRNKPRLDKARYKKLAEILEKARKEKTDMLLFPEFFTNINLLSSLVRYAAKNDVLVVTGLEHIQMAGYVYNFIVTILPVKVGGITDAVPVFRLKNHYAHAEEHLIEKYHLRVPRPLVYRYDVFNWKNIYFSSYYCFELANALHRSMFKSKLDLLIGVEWNKDTPYFSNIVEAGSRDLHLYVAQVNTSQYGDTRLTQPVETARKDILKLKGGKNDAILTGEIDIFLLREFQLRKYDPEDKSFKPLPPDFSVADVQKRISNQNVLI</sequence>
<dbReference type="CDD" id="cd01646">
    <property type="entry name" value="RT_Bac_retron_I"/>
    <property type="match status" value="1"/>
</dbReference>
<dbReference type="EMBL" id="JBHUPD010000001">
    <property type="protein sequence ID" value="MFD2871908.1"/>
    <property type="molecule type" value="Genomic_DNA"/>
</dbReference>
<dbReference type="Gene3D" id="3.60.110.10">
    <property type="entry name" value="Carbon-nitrogen hydrolase"/>
    <property type="match status" value="1"/>
</dbReference>
<keyword evidence="1" id="KW-0548">Nucleotidyltransferase</keyword>
<name>A0ABW5Y9F1_9SPHI</name>
<accession>A0ABW5Y9F1</accession>
<gene>
    <name evidence="1" type="ORF">ACFS5N_05480</name>
</gene>
<proteinExistence type="predicted"/>
<dbReference type="InterPro" id="IPR036526">
    <property type="entry name" value="C-N_Hydrolase_sf"/>
</dbReference>
<dbReference type="SUPFAM" id="SSF56317">
    <property type="entry name" value="Carbon-nitrogen hydrolase"/>
    <property type="match status" value="1"/>
</dbReference>
<organism evidence="1 2">
    <name type="scientific">Mucilaginibacter ximonensis</name>
    <dbReference type="NCBI Taxonomy" id="538021"/>
    <lineage>
        <taxon>Bacteria</taxon>
        <taxon>Pseudomonadati</taxon>
        <taxon>Bacteroidota</taxon>
        <taxon>Sphingobacteriia</taxon>
        <taxon>Sphingobacteriales</taxon>
        <taxon>Sphingobacteriaceae</taxon>
        <taxon>Mucilaginibacter</taxon>
    </lineage>
</organism>
<keyword evidence="2" id="KW-1185">Reference proteome</keyword>
<dbReference type="RefSeq" id="WP_377183047.1">
    <property type="nucleotide sequence ID" value="NZ_JBHUPD010000001.1"/>
</dbReference>